<dbReference type="InterPro" id="IPR009457">
    <property type="entry name" value="THH1/TOM1/TOM3_dom"/>
</dbReference>
<evidence type="ECO:0000256" key="5">
    <source>
        <dbReference type="ARBA" id="ARBA00022989"/>
    </source>
</evidence>
<gene>
    <name evidence="10" type="primary">LOC110754921</name>
</gene>
<feature type="transmembrane region" description="Helical" evidence="7">
    <location>
        <begin position="288"/>
        <end position="310"/>
    </location>
</feature>
<evidence type="ECO:0000313" key="10">
    <source>
        <dbReference type="RefSeq" id="XP_021811736.1"/>
    </source>
</evidence>
<evidence type="ECO:0000256" key="2">
    <source>
        <dbReference type="ARBA" id="ARBA00006779"/>
    </source>
</evidence>
<evidence type="ECO:0000256" key="3">
    <source>
        <dbReference type="ARBA" id="ARBA00022554"/>
    </source>
</evidence>
<dbReference type="PANTHER" id="PTHR31142">
    <property type="entry name" value="TOBAMOVIRUS MULTIPLICATION PROTEIN 1-LIKE ISOFORM X1"/>
    <property type="match status" value="1"/>
</dbReference>
<dbReference type="GeneID" id="110754921"/>
<feature type="transmembrane region" description="Helical" evidence="7">
    <location>
        <begin position="57"/>
        <end position="80"/>
    </location>
</feature>
<dbReference type="Proteomes" id="UP000515124">
    <property type="component" value="Unplaced"/>
</dbReference>
<feature type="transmembrane region" description="Helical" evidence="7">
    <location>
        <begin position="20"/>
        <end position="37"/>
    </location>
</feature>
<sequence length="451" mass="50995">MMFLELLVEKSDCFPLDLLIFNIALAFFNGVLAVFAFSQLVRIHMRNGQSGWTRQKVLHLMIGSSNLGYFIYFTSTLVAACKKWFCWSNVCGFILMAYPKILFLAAFLLLLSFWVDLCHQANDEEEDDEDDSMQQALLENSKNKPNSSNKDGHRICCSFQSIHVGSHQKFVIAVVVLVLVLMMSFAVVIWIGVGKNPIDSSAVAQVYEDFLAFTVLLLGGALGCYGILLVCKLRKVRSEKASSEMWKVAGLAITSVICFTSSALVALLTNIPLYCQWSLKKTYGGKALVFLILYYFMGSLVPSASVLWIVRELPPPIANHQREQSRTITFVSHASVGTQHPRRWAKVTSSNNQKKRRWKCRLTYAYDLRLMDRSKIQMKMEDVDASQLYKHILQMHGCGCCRFLHLVHVHSYISEMLLPSPPEMPLADPLLPMDSHCIHPFTCRCLSTGCF</sequence>
<keyword evidence="6 7" id="KW-0472">Membrane</keyword>
<keyword evidence="3" id="KW-0926">Vacuole</keyword>
<dbReference type="RefSeq" id="XP_021811736.1">
    <property type="nucleotide sequence ID" value="XM_021956044.1"/>
</dbReference>
<keyword evidence="9" id="KW-1185">Reference proteome</keyword>
<protein>
    <submittedName>
        <fullName evidence="10">Tobamovirus multiplication protein 1 isoform X1</fullName>
    </submittedName>
</protein>
<dbReference type="GO" id="GO:0005774">
    <property type="term" value="C:vacuolar membrane"/>
    <property type="evidence" value="ECO:0007669"/>
    <property type="project" value="UniProtKB-SubCell"/>
</dbReference>
<dbReference type="PANTHER" id="PTHR31142:SF26">
    <property type="entry name" value="THH1_TOM1_TOM3 DOMAIN-CONTAINING PROTEIN"/>
    <property type="match status" value="1"/>
</dbReference>
<comment type="subcellular location">
    <subcellularLocation>
        <location evidence="1">Vacuole membrane</location>
        <topology evidence="1">Multi-pass membrane protein</topology>
    </subcellularLocation>
</comment>
<feature type="transmembrane region" description="Helical" evidence="7">
    <location>
        <begin position="211"/>
        <end position="233"/>
    </location>
</feature>
<dbReference type="KEGG" id="pavi:110754921"/>
<proteinExistence type="inferred from homology"/>
<keyword evidence="4 7" id="KW-0812">Transmembrane</keyword>
<feature type="transmembrane region" description="Helical" evidence="7">
    <location>
        <begin position="170"/>
        <end position="191"/>
    </location>
</feature>
<feature type="transmembrane region" description="Helical" evidence="7">
    <location>
        <begin position="92"/>
        <end position="115"/>
    </location>
</feature>
<name>A0A6P5SDZ4_PRUAV</name>
<evidence type="ECO:0000256" key="6">
    <source>
        <dbReference type="ARBA" id="ARBA00023136"/>
    </source>
</evidence>
<feature type="transmembrane region" description="Helical" evidence="7">
    <location>
        <begin position="245"/>
        <end position="268"/>
    </location>
</feature>
<feature type="domain" description="THH1/TOM1/TOM3" evidence="8">
    <location>
        <begin position="176"/>
        <end position="322"/>
    </location>
</feature>
<reference evidence="10" key="1">
    <citation type="submission" date="2025-08" db="UniProtKB">
        <authorList>
            <consortium name="RefSeq"/>
        </authorList>
    </citation>
    <scope>IDENTIFICATION</scope>
</reference>
<feature type="domain" description="THH1/TOM1/TOM3" evidence="8">
    <location>
        <begin position="22"/>
        <end position="125"/>
    </location>
</feature>
<dbReference type="Pfam" id="PF06454">
    <property type="entry name" value="THH1_TOM1-3_dom"/>
    <property type="match status" value="2"/>
</dbReference>
<keyword evidence="5 7" id="KW-1133">Transmembrane helix</keyword>
<comment type="similarity">
    <text evidence="2">Belongs to the plant tobamovirus multiplication TOM1 protein family.</text>
</comment>
<accession>A0A6P5SDZ4</accession>
<evidence type="ECO:0000259" key="8">
    <source>
        <dbReference type="Pfam" id="PF06454"/>
    </source>
</evidence>
<evidence type="ECO:0000256" key="1">
    <source>
        <dbReference type="ARBA" id="ARBA00004128"/>
    </source>
</evidence>
<evidence type="ECO:0000256" key="4">
    <source>
        <dbReference type="ARBA" id="ARBA00022692"/>
    </source>
</evidence>
<evidence type="ECO:0000313" key="9">
    <source>
        <dbReference type="Proteomes" id="UP000515124"/>
    </source>
</evidence>
<evidence type="ECO:0000256" key="7">
    <source>
        <dbReference type="SAM" id="Phobius"/>
    </source>
</evidence>
<dbReference type="AlphaFoldDB" id="A0A6P5SDZ4"/>
<organism evidence="9 10">
    <name type="scientific">Prunus avium</name>
    <name type="common">Cherry</name>
    <name type="synonym">Cerasus avium</name>
    <dbReference type="NCBI Taxonomy" id="42229"/>
    <lineage>
        <taxon>Eukaryota</taxon>
        <taxon>Viridiplantae</taxon>
        <taxon>Streptophyta</taxon>
        <taxon>Embryophyta</taxon>
        <taxon>Tracheophyta</taxon>
        <taxon>Spermatophyta</taxon>
        <taxon>Magnoliopsida</taxon>
        <taxon>eudicotyledons</taxon>
        <taxon>Gunneridae</taxon>
        <taxon>Pentapetalae</taxon>
        <taxon>rosids</taxon>
        <taxon>fabids</taxon>
        <taxon>Rosales</taxon>
        <taxon>Rosaceae</taxon>
        <taxon>Amygdaloideae</taxon>
        <taxon>Amygdaleae</taxon>
        <taxon>Prunus</taxon>
    </lineage>
</organism>
<dbReference type="InterPro" id="IPR040226">
    <property type="entry name" value="THH1/TOM1/TOM3"/>
</dbReference>